<sequence length="104" mass="12213">MGSRLTRSSWDPGGASFHFRAKGTMKIDFVDAWRTTESSWAESNSTPAITHHKRSIFWYKQRRADCSCCTNTTGKRAKWAKVKLDARFPELWRSRKRQKRMTEL</sequence>
<keyword evidence="2" id="KW-1185">Reference proteome</keyword>
<dbReference type="EMBL" id="CAAALY010033554">
    <property type="protein sequence ID" value="VEL17646.1"/>
    <property type="molecule type" value="Genomic_DNA"/>
</dbReference>
<protein>
    <submittedName>
        <fullName evidence="1">Uncharacterized protein</fullName>
    </submittedName>
</protein>
<dbReference type="AlphaFoldDB" id="A0A448WQJ2"/>
<accession>A0A448WQJ2</accession>
<reference evidence="1" key="1">
    <citation type="submission" date="2018-11" db="EMBL/GenBank/DDBJ databases">
        <authorList>
            <consortium name="Pathogen Informatics"/>
        </authorList>
    </citation>
    <scope>NUCLEOTIDE SEQUENCE</scope>
</reference>
<organism evidence="1 2">
    <name type="scientific">Protopolystoma xenopodis</name>
    <dbReference type="NCBI Taxonomy" id="117903"/>
    <lineage>
        <taxon>Eukaryota</taxon>
        <taxon>Metazoa</taxon>
        <taxon>Spiralia</taxon>
        <taxon>Lophotrochozoa</taxon>
        <taxon>Platyhelminthes</taxon>
        <taxon>Monogenea</taxon>
        <taxon>Polyopisthocotylea</taxon>
        <taxon>Polystomatidea</taxon>
        <taxon>Polystomatidae</taxon>
        <taxon>Protopolystoma</taxon>
    </lineage>
</organism>
<proteinExistence type="predicted"/>
<comment type="caution">
    <text evidence="1">The sequence shown here is derived from an EMBL/GenBank/DDBJ whole genome shotgun (WGS) entry which is preliminary data.</text>
</comment>
<name>A0A448WQJ2_9PLAT</name>
<evidence type="ECO:0000313" key="1">
    <source>
        <dbReference type="EMBL" id="VEL17646.1"/>
    </source>
</evidence>
<evidence type="ECO:0000313" key="2">
    <source>
        <dbReference type="Proteomes" id="UP000784294"/>
    </source>
</evidence>
<gene>
    <name evidence="1" type="ORF">PXEA_LOCUS11086</name>
</gene>
<dbReference type="Proteomes" id="UP000784294">
    <property type="component" value="Unassembled WGS sequence"/>
</dbReference>